<evidence type="ECO:0000313" key="1">
    <source>
        <dbReference type="EMBL" id="EME85692.1"/>
    </source>
</evidence>
<organism evidence="1 2">
    <name type="scientific">Pseudocercospora fijiensis (strain CIRAD86)</name>
    <name type="common">Black leaf streak disease fungus</name>
    <name type="synonym">Mycosphaerella fijiensis</name>
    <dbReference type="NCBI Taxonomy" id="383855"/>
    <lineage>
        <taxon>Eukaryota</taxon>
        <taxon>Fungi</taxon>
        <taxon>Dikarya</taxon>
        <taxon>Ascomycota</taxon>
        <taxon>Pezizomycotina</taxon>
        <taxon>Dothideomycetes</taxon>
        <taxon>Dothideomycetidae</taxon>
        <taxon>Mycosphaerellales</taxon>
        <taxon>Mycosphaerellaceae</taxon>
        <taxon>Pseudocercospora</taxon>
    </lineage>
</organism>
<gene>
    <name evidence="1" type="ORF">MYCFIDRAFT_132019</name>
</gene>
<accession>M3B8P0</accession>
<dbReference type="Proteomes" id="UP000016932">
    <property type="component" value="Unassembled WGS sequence"/>
</dbReference>
<dbReference type="OrthoDB" id="408152at2759"/>
<name>M3B8P0_PSEFD</name>
<dbReference type="InterPro" id="IPR040632">
    <property type="entry name" value="Sulfotransfer_4"/>
</dbReference>
<dbReference type="Gene3D" id="3.40.50.300">
    <property type="entry name" value="P-loop containing nucleotide triphosphate hydrolases"/>
    <property type="match status" value="1"/>
</dbReference>
<dbReference type="SUPFAM" id="SSF52540">
    <property type="entry name" value="P-loop containing nucleoside triphosphate hydrolases"/>
    <property type="match status" value="1"/>
</dbReference>
<proteinExistence type="predicted"/>
<keyword evidence="2" id="KW-1185">Reference proteome</keyword>
<sequence>MAEELIAAFPDAKIILTERDENSWFESYDATVGKSWRFWNSRRWFFWVPPRGREYDFHVLRMWLLMRVEGMRGKGRRNGI</sequence>
<dbReference type="EMBL" id="KB446556">
    <property type="protein sequence ID" value="EME85692.1"/>
    <property type="molecule type" value="Genomic_DNA"/>
</dbReference>
<dbReference type="HOGENOM" id="CLU_2590761_0_0_1"/>
<dbReference type="KEGG" id="pfj:MYCFIDRAFT_132019"/>
<dbReference type="VEuPathDB" id="FungiDB:MYCFIDRAFT_132019"/>
<protein>
    <submittedName>
        <fullName evidence="1">Uncharacterized protein</fullName>
    </submittedName>
</protein>
<dbReference type="InterPro" id="IPR027417">
    <property type="entry name" value="P-loop_NTPase"/>
</dbReference>
<dbReference type="Pfam" id="PF17784">
    <property type="entry name" value="Sulfotransfer_4"/>
    <property type="match status" value="1"/>
</dbReference>
<dbReference type="GeneID" id="19330808"/>
<reference evidence="1 2" key="1">
    <citation type="journal article" date="2012" name="PLoS Pathog.">
        <title>Diverse lifestyles and strategies of plant pathogenesis encoded in the genomes of eighteen Dothideomycetes fungi.</title>
        <authorList>
            <person name="Ohm R.A."/>
            <person name="Feau N."/>
            <person name="Henrissat B."/>
            <person name="Schoch C.L."/>
            <person name="Horwitz B.A."/>
            <person name="Barry K.W."/>
            <person name="Condon B.J."/>
            <person name="Copeland A.C."/>
            <person name="Dhillon B."/>
            <person name="Glaser F."/>
            <person name="Hesse C.N."/>
            <person name="Kosti I."/>
            <person name="LaButti K."/>
            <person name="Lindquist E.A."/>
            <person name="Lucas S."/>
            <person name="Salamov A.A."/>
            <person name="Bradshaw R.E."/>
            <person name="Ciuffetti L."/>
            <person name="Hamelin R.C."/>
            <person name="Kema G.H.J."/>
            <person name="Lawrence C."/>
            <person name="Scott J.A."/>
            <person name="Spatafora J.W."/>
            <person name="Turgeon B.G."/>
            <person name="de Wit P.J.G.M."/>
            <person name="Zhong S."/>
            <person name="Goodwin S.B."/>
            <person name="Grigoriev I.V."/>
        </authorList>
    </citation>
    <scope>NUCLEOTIDE SEQUENCE [LARGE SCALE GENOMIC DNA]</scope>
    <source>
        <strain evidence="1 2">CIRAD86</strain>
    </source>
</reference>
<dbReference type="AlphaFoldDB" id="M3B8P0"/>
<dbReference type="RefSeq" id="XP_007923214.1">
    <property type="nucleotide sequence ID" value="XM_007925023.1"/>
</dbReference>
<evidence type="ECO:0000313" key="2">
    <source>
        <dbReference type="Proteomes" id="UP000016932"/>
    </source>
</evidence>